<protein>
    <submittedName>
        <fullName evidence="1">Uncharacterized protein</fullName>
    </submittedName>
</protein>
<comment type="caution">
    <text evidence="1">The sequence shown here is derived from an EMBL/GenBank/DDBJ whole genome shotgun (WGS) entry which is preliminary data.</text>
</comment>
<reference evidence="2" key="1">
    <citation type="journal article" date="2023" name="G3 (Bethesda)">
        <title>Genome assembly and association tests identify interacting loci associated with vigor, precocity, and sex in interspecific pistachio rootstocks.</title>
        <authorList>
            <person name="Palmer W."/>
            <person name="Jacygrad E."/>
            <person name="Sagayaradj S."/>
            <person name="Cavanaugh K."/>
            <person name="Han R."/>
            <person name="Bertier L."/>
            <person name="Beede B."/>
            <person name="Kafkas S."/>
            <person name="Golino D."/>
            <person name="Preece J."/>
            <person name="Michelmore R."/>
        </authorList>
    </citation>
    <scope>NUCLEOTIDE SEQUENCE [LARGE SCALE GENOMIC DNA]</scope>
</reference>
<sequence>MSDEYCALLDRQVLGVIRLTLTKNVAKETTTTGLMNILSDMYEKPSVNNKVHFMKKLFNLKMKEGASVTNHINDFNTIINQLLSVKFDFDEKVCALILMASLPNSWEPMRAAISNSTGSTKLKLIDVRDKILVEEVHRRDSGEITSNALNVETRGKDYDRNSN</sequence>
<proteinExistence type="predicted"/>
<dbReference type="Proteomes" id="UP001164250">
    <property type="component" value="Chromosome 8"/>
</dbReference>
<name>A0ACC1ATH4_9ROSI</name>
<accession>A0ACC1ATH4</accession>
<gene>
    <name evidence="1" type="ORF">Patl1_13861</name>
</gene>
<organism evidence="1 2">
    <name type="scientific">Pistacia atlantica</name>
    <dbReference type="NCBI Taxonomy" id="434234"/>
    <lineage>
        <taxon>Eukaryota</taxon>
        <taxon>Viridiplantae</taxon>
        <taxon>Streptophyta</taxon>
        <taxon>Embryophyta</taxon>
        <taxon>Tracheophyta</taxon>
        <taxon>Spermatophyta</taxon>
        <taxon>Magnoliopsida</taxon>
        <taxon>eudicotyledons</taxon>
        <taxon>Gunneridae</taxon>
        <taxon>Pentapetalae</taxon>
        <taxon>rosids</taxon>
        <taxon>malvids</taxon>
        <taxon>Sapindales</taxon>
        <taxon>Anacardiaceae</taxon>
        <taxon>Pistacia</taxon>
    </lineage>
</organism>
<keyword evidence="2" id="KW-1185">Reference proteome</keyword>
<evidence type="ECO:0000313" key="1">
    <source>
        <dbReference type="EMBL" id="KAJ0089976.1"/>
    </source>
</evidence>
<dbReference type="EMBL" id="CM047904">
    <property type="protein sequence ID" value="KAJ0089976.1"/>
    <property type="molecule type" value="Genomic_DNA"/>
</dbReference>
<evidence type="ECO:0000313" key="2">
    <source>
        <dbReference type="Proteomes" id="UP001164250"/>
    </source>
</evidence>